<dbReference type="EMBL" id="BAABCM010000001">
    <property type="protein sequence ID" value="GAA3795012.1"/>
    <property type="molecule type" value="Genomic_DNA"/>
</dbReference>
<feature type="signal peptide" evidence="2">
    <location>
        <begin position="1"/>
        <end position="16"/>
    </location>
</feature>
<feature type="transmembrane region" description="Helical" evidence="1">
    <location>
        <begin position="64"/>
        <end position="93"/>
    </location>
</feature>
<proteinExistence type="predicted"/>
<dbReference type="NCBIfam" id="NF038012">
    <property type="entry name" value="DMT_1"/>
    <property type="match status" value="1"/>
</dbReference>
<keyword evidence="4" id="KW-1185">Reference proteome</keyword>
<feature type="transmembrane region" description="Helical" evidence="1">
    <location>
        <begin position="231"/>
        <end position="248"/>
    </location>
</feature>
<feature type="transmembrane region" description="Helical" evidence="1">
    <location>
        <begin position="100"/>
        <end position="120"/>
    </location>
</feature>
<feature type="transmembrane region" description="Helical" evidence="1">
    <location>
        <begin position="254"/>
        <end position="275"/>
    </location>
</feature>
<sequence length="291" mass="29238">MVVCVVLAVLAAAANAAGSVLQRQAARNEPADGHLTIRLLWDLAKQPAWGFGVTSMVAGSVLQALALAAGPIVLVQPILIGELAFVLVLTAILRRRRLGLGEWLPVAGVGGGVVVLLAALRPSGGDPLAAPAGGWLAGCLATTTLVAVLVHRGAAVSAGGRRALLLGSAAGAWFGFTAVLVSAVMAAVRDPSATVLSTWQFYAVLVAAPLGFFLLQNTLRAGSLTASQPGLTLVNPLVALLWGVAVFGENVRGGAWVLLELGAGAAIVAGTIGLARSPLLAAHERAGSPSS</sequence>
<reference evidence="4" key="1">
    <citation type="journal article" date="2019" name="Int. J. Syst. Evol. Microbiol.">
        <title>The Global Catalogue of Microorganisms (GCM) 10K type strain sequencing project: providing services to taxonomists for standard genome sequencing and annotation.</title>
        <authorList>
            <consortium name="The Broad Institute Genomics Platform"/>
            <consortium name="The Broad Institute Genome Sequencing Center for Infectious Disease"/>
            <person name="Wu L."/>
            <person name="Ma J."/>
        </authorList>
    </citation>
    <scope>NUCLEOTIDE SEQUENCE [LARGE SCALE GENOMIC DNA]</scope>
    <source>
        <strain evidence="4">JCM 17017</strain>
    </source>
</reference>
<feature type="transmembrane region" description="Helical" evidence="1">
    <location>
        <begin position="163"/>
        <end position="187"/>
    </location>
</feature>
<keyword evidence="1" id="KW-0812">Transmembrane</keyword>
<evidence type="ECO:0000313" key="3">
    <source>
        <dbReference type="EMBL" id="GAA3795012.1"/>
    </source>
</evidence>
<keyword evidence="1" id="KW-1133">Transmembrane helix</keyword>
<dbReference type="PANTHER" id="PTHR40761:SF1">
    <property type="entry name" value="CONSERVED INTEGRAL MEMBRANE ALANINE VALINE AND LEUCINE RICH PROTEIN-RELATED"/>
    <property type="match status" value="1"/>
</dbReference>
<dbReference type="RefSeq" id="WP_237340001.1">
    <property type="nucleotide sequence ID" value="NZ_BAABCM010000001.1"/>
</dbReference>
<protein>
    <submittedName>
        <fullName evidence="3">DMT family transporter</fullName>
    </submittedName>
</protein>
<gene>
    <name evidence="3" type="ORF">GCM10022380_10000</name>
</gene>
<evidence type="ECO:0000256" key="2">
    <source>
        <dbReference type="SAM" id="SignalP"/>
    </source>
</evidence>
<feature type="chain" id="PRO_5046730725" evidence="2">
    <location>
        <begin position="17"/>
        <end position="291"/>
    </location>
</feature>
<evidence type="ECO:0000256" key="1">
    <source>
        <dbReference type="SAM" id="Phobius"/>
    </source>
</evidence>
<name>A0ABP7HHI3_9PSEU</name>
<organism evidence="3 4">
    <name type="scientific">Amycolatopsis tucumanensis</name>
    <dbReference type="NCBI Taxonomy" id="401106"/>
    <lineage>
        <taxon>Bacteria</taxon>
        <taxon>Bacillati</taxon>
        <taxon>Actinomycetota</taxon>
        <taxon>Actinomycetes</taxon>
        <taxon>Pseudonocardiales</taxon>
        <taxon>Pseudonocardiaceae</taxon>
        <taxon>Amycolatopsis</taxon>
    </lineage>
</organism>
<feature type="transmembrane region" description="Helical" evidence="1">
    <location>
        <begin position="132"/>
        <end position="151"/>
    </location>
</feature>
<comment type="caution">
    <text evidence="3">The sequence shown here is derived from an EMBL/GenBank/DDBJ whole genome shotgun (WGS) entry which is preliminary data.</text>
</comment>
<evidence type="ECO:0000313" key="4">
    <source>
        <dbReference type="Proteomes" id="UP001501624"/>
    </source>
</evidence>
<keyword evidence="2" id="KW-0732">Signal</keyword>
<dbReference type="PANTHER" id="PTHR40761">
    <property type="entry name" value="CONSERVED INTEGRAL MEMBRANE ALANINE VALINE AND LEUCINE RICH PROTEIN-RELATED"/>
    <property type="match status" value="1"/>
</dbReference>
<accession>A0ABP7HHI3</accession>
<keyword evidence="1" id="KW-0472">Membrane</keyword>
<dbReference type="Proteomes" id="UP001501624">
    <property type="component" value="Unassembled WGS sequence"/>
</dbReference>
<feature type="transmembrane region" description="Helical" evidence="1">
    <location>
        <begin position="199"/>
        <end position="219"/>
    </location>
</feature>